<protein>
    <submittedName>
        <fullName evidence="1">Uncharacterized protein</fullName>
    </submittedName>
</protein>
<name>A0AA37SC20_9GAMM</name>
<keyword evidence="2" id="KW-1185">Reference proteome</keyword>
<evidence type="ECO:0000313" key="1">
    <source>
        <dbReference type="EMBL" id="GLQ31743.1"/>
    </source>
</evidence>
<dbReference type="RefSeq" id="WP_284381449.1">
    <property type="nucleotide sequence ID" value="NZ_BSNM01000014.1"/>
</dbReference>
<dbReference type="Proteomes" id="UP001161389">
    <property type="component" value="Unassembled WGS sequence"/>
</dbReference>
<evidence type="ECO:0000313" key="2">
    <source>
        <dbReference type="Proteomes" id="UP001161389"/>
    </source>
</evidence>
<sequence>MDTSESSYTTPIHHSFADVDRRHVINALNCMKATSHPQSDLLAALSESPCPNILAEELCVLAQTPSITDLTVSLALLSESLCKLLSISPLPIESNRDIYLDLILTSGPDYDFERKGITLTLNPFLFDAIKQLRTQTSDGHRTLTDLP</sequence>
<dbReference type="EMBL" id="BSNM01000014">
    <property type="protein sequence ID" value="GLQ31743.1"/>
    <property type="molecule type" value="Genomic_DNA"/>
</dbReference>
<gene>
    <name evidence="1" type="ORF">GCM10007876_22220</name>
</gene>
<comment type="caution">
    <text evidence="1">The sequence shown here is derived from an EMBL/GenBank/DDBJ whole genome shotgun (WGS) entry which is preliminary data.</text>
</comment>
<proteinExistence type="predicted"/>
<reference evidence="1" key="2">
    <citation type="submission" date="2023-01" db="EMBL/GenBank/DDBJ databases">
        <title>Draft genome sequence of Litoribrevibacter albus strain NBRC 110071.</title>
        <authorList>
            <person name="Sun Q."/>
            <person name="Mori K."/>
        </authorList>
    </citation>
    <scope>NUCLEOTIDE SEQUENCE</scope>
    <source>
        <strain evidence="1">NBRC 110071</strain>
    </source>
</reference>
<dbReference type="AlphaFoldDB" id="A0AA37SC20"/>
<organism evidence="1 2">
    <name type="scientific">Litoribrevibacter albus</name>
    <dbReference type="NCBI Taxonomy" id="1473156"/>
    <lineage>
        <taxon>Bacteria</taxon>
        <taxon>Pseudomonadati</taxon>
        <taxon>Pseudomonadota</taxon>
        <taxon>Gammaproteobacteria</taxon>
        <taxon>Oceanospirillales</taxon>
        <taxon>Oceanospirillaceae</taxon>
        <taxon>Litoribrevibacter</taxon>
    </lineage>
</organism>
<reference evidence="1" key="1">
    <citation type="journal article" date="2014" name="Int. J. Syst. Evol. Microbiol.">
        <title>Complete genome sequence of Corynebacterium casei LMG S-19264T (=DSM 44701T), isolated from a smear-ripened cheese.</title>
        <authorList>
            <consortium name="US DOE Joint Genome Institute (JGI-PGF)"/>
            <person name="Walter F."/>
            <person name="Albersmeier A."/>
            <person name="Kalinowski J."/>
            <person name="Ruckert C."/>
        </authorList>
    </citation>
    <scope>NUCLEOTIDE SEQUENCE</scope>
    <source>
        <strain evidence="1">NBRC 110071</strain>
    </source>
</reference>
<accession>A0AA37SC20</accession>